<proteinExistence type="predicted"/>
<organism evidence="2 3">
    <name type="scientific">Arabis nemorensis</name>
    <dbReference type="NCBI Taxonomy" id="586526"/>
    <lineage>
        <taxon>Eukaryota</taxon>
        <taxon>Viridiplantae</taxon>
        <taxon>Streptophyta</taxon>
        <taxon>Embryophyta</taxon>
        <taxon>Tracheophyta</taxon>
        <taxon>Spermatophyta</taxon>
        <taxon>Magnoliopsida</taxon>
        <taxon>eudicotyledons</taxon>
        <taxon>Gunneridae</taxon>
        <taxon>Pentapetalae</taxon>
        <taxon>rosids</taxon>
        <taxon>malvids</taxon>
        <taxon>Brassicales</taxon>
        <taxon>Brassicaceae</taxon>
        <taxon>Arabideae</taxon>
        <taxon>Arabis</taxon>
    </lineage>
</organism>
<accession>A0A565AWC8</accession>
<protein>
    <submittedName>
        <fullName evidence="2">Uncharacterized protein</fullName>
    </submittedName>
</protein>
<keyword evidence="3" id="KW-1185">Reference proteome</keyword>
<name>A0A565AWC8_9BRAS</name>
<evidence type="ECO:0000256" key="1">
    <source>
        <dbReference type="SAM" id="MobiDB-lite"/>
    </source>
</evidence>
<gene>
    <name evidence="2" type="ORF">ANE_LOCUS3290</name>
</gene>
<evidence type="ECO:0000313" key="3">
    <source>
        <dbReference type="Proteomes" id="UP000489600"/>
    </source>
</evidence>
<sequence>MEAHTMAYIHKAHISREDEAESSSVEGPRFDQNSIETGTSKAAGSSKLGAFFPLGARRSRERPHRGWRGGPRLFWSFDFDTEHTGSFGAKPRSVYKVSSF</sequence>
<feature type="compositionally biased region" description="Polar residues" evidence="1">
    <location>
        <begin position="31"/>
        <end position="43"/>
    </location>
</feature>
<dbReference type="Proteomes" id="UP000489600">
    <property type="component" value="Unassembled WGS sequence"/>
</dbReference>
<feature type="region of interest" description="Disordered" evidence="1">
    <location>
        <begin position="1"/>
        <end position="46"/>
    </location>
</feature>
<comment type="caution">
    <text evidence="2">The sequence shown here is derived from an EMBL/GenBank/DDBJ whole genome shotgun (WGS) entry which is preliminary data.</text>
</comment>
<dbReference type="AlphaFoldDB" id="A0A565AWC8"/>
<evidence type="ECO:0000313" key="2">
    <source>
        <dbReference type="EMBL" id="VVA92845.1"/>
    </source>
</evidence>
<dbReference type="EMBL" id="CABITT030000001">
    <property type="protein sequence ID" value="VVA92845.1"/>
    <property type="molecule type" value="Genomic_DNA"/>
</dbReference>
<reference evidence="2" key="1">
    <citation type="submission" date="2019-07" db="EMBL/GenBank/DDBJ databases">
        <authorList>
            <person name="Dittberner H."/>
        </authorList>
    </citation>
    <scope>NUCLEOTIDE SEQUENCE [LARGE SCALE GENOMIC DNA]</scope>
</reference>